<organism evidence="9 10">
    <name type="scientific">Metabacillus lacus</name>
    <dbReference type="NCBI Taxonomy" id="1983721"/>
    <lineage>
        <taxon>Bacteria</taxon>
        <taxon>Bacillati</taxon>
        <taxon>Bacillota</taxon>
        <taxon>Bacilli</taxon>
        <taxon>Bacillales</taxon>
        <taxon>Bacillaceae</taxon>
        <taxon>Metabacillus</taxon>
    </lineage>
</organism>
<feature type="transmembrane region" description="Helical" evidence="8">
    <location>
        <begin position="56"/>
        <end position="78"/>
    </location>
</feature>
<dbReference type="Gene3D" id="1.10.3730.20">
    <property type="match status" value="1"/>
</dbReference>
<accession>A0A7X2IYW6</accession>
<evidence type="ECO:0000256" key="2">
    <source>
        <dbReference type="ARBA" id="ARBA00022448"/>
    </source>
</evidence>
<comment type="caution">
    <text evidence="9">The sequence shown here is derived from an EMBL/GenBank/DDBJ whole genome shotgun (WGS) entry which is preliminary data.</text>
</comment>
<dbReference type="OrthoDB" id="21828at2"/>
<dbReference type="Proteomes" id="UP000448867">
    <property type="component" value="Unassembled WGS sequence"/>
</dbReference>
<gene>
    <name evidence="9" type="ORF">GJU40_07635</name>
</gene>
<evidence type="ECO:0000313" key="10">
    <source>
        <dbReference type="Proteomes" id="UP000448867"/>
    </source>
</evidence>
<keyword evidence="5 8" id="KW-1133">Transmembrane helix</keyword>
<dbReference type="PANTHER" id="PTHR30561:SF0">
    <property type="entry name" value="GUANIDINIUM EXPORTER"/>
    <property type="match status" value="1"/>
</dbReference>
<protein>
    <submittedName>
        <fullName evidence="9">QacE family quaternary ammonium compound efflux SMR transporter</fullName>
    </submittedName>
</protein>
<comment type="similarity">
    <text evidence="7">Belongs to the drug/metabolite transporter (DMT) superfamily. Small multidrug resistance (SMR) (TC 2.A.7.1) family.</text>
</comment>
<evidence type="ECO:0000256" key="4">
    <source>
        <dbReference type="ARBA" id="ARBA00022692"/>
    </source>
</evidence>
<dbReference type="FunFam" id="1.10.3730.20:FF:000001">
    <property type="entry name" value="Quaternary ammonium compound resistance transporter SugE"/>
    <property type="match status" value="1"/>
</dbReference>
<keyword evidence="6 8" id="KW-0472">Membrane</keyword>
<evidence type="ECO:0000256" key="5">
    <source>
        <dbReference type="ARBA" id="ARBA00022989"/>
    </source>
</evidence>
<evidence type="ECO:0000256" key="3">
    <source>
        <dbReference type="ARBA" id="ARBA00022475"/>
    </source>
</evidence>
<dbReference type="GO" id="GO:0022857">
    <property type="term" value="F:transmembrane transporter activity"/>
    <property type="evidence" value="ECO:0007669"/>
    <property type="project" value="InterPro"/>
</dbReference>
<keyword evidence="4 7" id="KW-0812">Transmembrane</keyword>
<proteinExistence type="inferred from homology"/>
<dbReference type="GO" id="GO:0005886">
    <property type="term" value="C:plasma membrane"/>
    <property type="evidence" value="ECO:0007669"/>
    <property type="project" value="UniProtKB-SubCell"/>
</dbReference>
<keyword evidence="2" id="KW-0813">Transport</keyword>
<dbReference type="InterPro" id="IPR037185">
    <property type="entry name" value="EmrE-like"/>
</dbReference>
<feature type="transmembrane region" description="Helical" evidence="8">
    <location>
        <begin position="6"/>
        <end position="23"/>
    </location>
</feature>
<keyword evidence="3" id="KW-1003">Cell membrane</keyword>
<dbReference type="PANTHER" id="PTHR30561">
    <property type="entry name" value="SMR FAMILY PROTON-DEPENDENT DRUG EFFLUX TRANSPORTER SUGE"/>
    <property type="match status" value="1"/>
</dbReference>
<dbReference type="RefSeq" id="WP_154307179.1">
    <property type="nucleotide sequence ID" value="NZ_WKKI01000010.1"/>
</dbReference>
<reference evidence="9 10" key="1">
    <citation type="submission" date="2019-11" db="EMBL/GenBank/DDBJ databases">
        <title>Bacillus lacus genome.</title>
        <authorList>
            <person name="Allen C.J."/>
            <person name="Newman J.D."/>
        </authorList>
    </citation>
    <scope>NUCLEOTIDE SEQUENCE [LARGE SCALE GENOMIC DNA]</scope>
    <source>
        <strain evidence="9 10">KCTC 33946</strain>
    </source>
</reference>
<dbReference type="InterPro" id="IPR000390">
    <property type="entry name" value="Small_drug/metabolite_transptr"/>
</dbReference>
<name>A0A7X2IYW6_9BACI</name>
<feature type="transmembrane region" description="Helical" evidence="8">
    <location>
        <begin position="30"/>
        <end position="50"/>
    </location>
</feature>
<dbReference type="Pfam" id="PF00893">
    <property type="entry name" value="Multi_Drug_Res"/>
    <property type="match status" value="1"/>
</dbReference>
<comment type="subcellular location">
    <subcellularLocation>
        <location evidence="1 7">Cell membrane</location>
        <topology evidence="1 7">Multi-pass membrane protein</topology>
    </subcellularLocation>
</comment>
<keyword evidence="10" id="KW-1185">Reference proteome</keyword>
<dbReference type="SUPFAM" id="SSF103481">
    <property type="entry name" value="Multidrug resistance efflux transporter EmrE"/>
    <property type="match status" value="1"/>
</dbReference>
<evidence type="ECO:0000313" key="9">
    <source>
        <dbReference type="EMBL" id="MRX72042.1"/>
    </source>
</evidence>
<evidence type="ECO:0000256" key="7">
    <source>
        <dbReference type="RuleBase" id="RU003942"/>
    </source>
</evidence>
<evidence type="ECO:0000256" key="1">
    <source>
        <dbReference type="ARBA" id="ARBA00004651"/>
    </source>
</evidence>
<dbReference type="InterPro" id="IPR045324">
    <property type="entry name" value="Small_multidrug_res"/>
</dbReference>
<evidence type="ECO:0000256" key="8">
    <source>
        <dbReference type="SAM" id="Phobius"/>
    </source>
</evidence>
<evidence type="ECO:0000256" key="6">
    <source>
        <dbReference type="ARBA" id="ARBA00023136"/>
    </source>
</evidence>
<sequence>MEWIYLILAGFFEIVGVAGINRLNQKRNLFSFLYMAGGFTVSFILLSIAMQDISMGTAYAVWTGIGTAGSALMGIFFFQESSNWKRLLFISMIICSTVGLKLIS</sequence>
<dbReference type="AlphaFoldDB" id="A0A7X2IYW6"/>
<dbReference type="EMBL" id="WKKI01000010">
    <property type="protein sequence ID" value="MRX72042.1"/>
    <property type="molecule type" value="Genomic_DNA"/>
</dbReference>